<keyword evidence="4" id="KW-1185">Reference proteome</keyword>
<reference evidence="3 4" key="1">
    <citation type="submission" date="2024-11" db="EMBL/GenBank/DDBJ databases">
        <title>A near-complete genome assembly of Cinchona calisaya.</title>
        <authorList>
            <person name="Lian D.C."/>
            <person name="Zhao X.W."/>
            <person name="Wei L."/>
        </authorList>
    </citation>
    <scope>NUCLEOTIDE SEQUENCE [LARGE SCALE GENOMIC DNA]</scope>
    <source>
        <tissue evidence="3">Nenye</tissue>
    </source>
</reference>
<protein>
    <submittedName>
        <fullName evidence="3">Uncharacterized protein</fullName>
    </submittedName>
</protein>
<evidence type="ECO:0000313" key="3">
    <source>
        <dbReference type="EMBL" id="KAL3498487.1"/>
    </source>
</evidence>
<evidence type="ECO:0000259" key="1">
    <source>
        <dbReference type="Pfam" id="PF18511"/>
    </source>
</evidence>
<dbReference type="Pfam" id="PF25372">
    <property type="entry name" value="DUF7885"/>
    <property type="match status" value="1"/>
</dbReference>
<dbReference type="CDD" id="cd22159">
    <property type="entry name" value="F-box_AtTIR1-like"/>
    <property type="match status" value="1"/>
</dbReference>
<dbReference type="SUPFAM" id="SSF52047">
    <property type="entry name" value="RNI-like"/>
    <property type="match status" value="1"/>
</dbReference>
<dbReference type="InterPro" id="IPR057207">
    <property type="entry name" value="FBXL15_LRR"/>
</dbReference>
<accession>A0ABD2XW11</accession>
<comment type="caution">
    <text evidence="3">The sequence shown here is derived from an EMBL/GenBank/DDBJ whole genome shotgun (WGS) entry which is preliminary data.</text>
</comment>
<dbReference type="InterPro" id="IPR032675">
    <property type="entry name" value="LRR_dom_sf"/>
</dbReference>
<evidence type="ECO:0000259" key="2">
    <source>
        <dbReference type="Pfam" id="PF25372"/>
    </source>
</evidence>
<feature type="domain" description="COI1 F-box" evidence="1">
    <location>
        <begin position="9"/>
        <end position="36"/>
    </location>
</feature>
<dbReference type="Proteomes" id="UP001630127">
    <property type="component" value="Unassembled WGS sequence"/>
</dbReference>
<dbReference type="Pfam" id="PF18511">
    <property type="entry name" value="F-box_5"/>
    <property type="match status" value="1"/>
</dbReference>
<dbReference type="Gene3D" id="1.20.1280.50">
    <property type="match status" value="1"/>
</dbReference>
<evidence type="ECO:0000313" key="4">
    <source>
        <dbReference type="Proteomes" id="UP001630127"/>
    </source>
</evidence>
<dbReference type="PANTHER" id="PTHR13318">
    <property type="entry name" value="PARTNER OF PAIRED, ISOFORM B-RELATED"/>
    <property type="match status" value="1"/>
</dbReference>
<dbReference type="AlphaFoldDB" id="A0ABD2XW11"/>
<dbReference type="EMBL" id="JBJUIK010000017">
    <property type="protein sequence ID" value="KAL3498487.1"/>
    <property type="molecule type" value="Genomic_DNA"/>
</dbReference>
<dbReference type="InterPro" id="IPR006553">
    <property type="entry name" value="Leu-rich_rpt_Cys-con_subtyp"/>
</dbReference>
<dbReference type="SMART" id="SM00367">
    <property type="entry name" value="LRR_CC"/>
    <property type="match status" value="7"/>
</dbReference>
<dbReference type="PANTHER" id="PTHR13318:SF223">
    <property type="entry name" value="RNI-LIKE SUPERFAMILY PROTEIN"/>
    <property type="match status" value="1"/>
</dbReference>
<proteinExistence type="predicted"/>
<gene>
    <name evidence="3" type="ORF">ACH5RR_041219</name>
</gene>
<dbReference type="InterPro" id="IPR041567">
    <property type="entry name" value="COI1_F-box"/>
</dbReference>
<dbReference type="Gene3D" id="3.80.10.10">
    <property type="entry name" value="Ribonuclease Inhibitor"/>
    <property type="match status" value="3"/>
</dbReference>
<name>A0ABD2XW11_9GENT</name>
<feature type="domain" description="F-box/LRR-repeat protein 15-like leucin rich repeat" evidence="2">
    <location>
        <begin position="140"/>
        <end position="295"/>
    </location>
</feature>
<organism evidence="3 4">
    <name type="scientific">Cinchona calisaya</name>
    <dbReference type="NCBI Taxonomy" id="153742"/>
    <lineage>
        <taxon>Eukaryota</taxon>
        <taxon>Viridiplantae</taxon>
        <taxon>Streptophyta</taxon>
        <taxon>Embryophyta</taxon>
        <taxon>Tracheophyta</taxon>
        <taxon>Spermatophyta</taxon>
        <taxon>Magnoliopsida</taxon>
        <taxon>eudicotyledons</taxon>
        <taxon>Gunneridae</taxon>
        <taxon>Pentapetalae</taxon>
        <taxon>asterids</taxon>
        <taxon>lamiids</taxon>
        <taxon>Gentianales</taxon>
        <taxon>Rubiaceae</taxon>
        <taxon>Cinchonoideae</taxon>
        <taxon>Cinchoneae</taxon>
        <taxon>Cinchona</taxon>
    </lineage>
</organism>
<sequence length="355" mass="39650">MDKLGNDELATILKWVQDPHDRKSLSLVCKRWCKIEGFNKVSLRIFEPNSLHKFLPRFPNLLKFESSETISDTQMIFLAKTCPKIQRLNLKFDTFDASNDFGDHGLFALSKGCSNLRSVILRKRRGIRDGGVASLAKFLKNLVNLDLGFCKMITDEALETIGKMGSLRSLNLQGCCLISDLGLSFLANGILGKSLVYLVLAECDRISDVGVMELMNLRCLEELNVAECGPKVTDIGGKAIAAMESLKRLNLSWLINVSDDTVFALAEISKNLVSLDLTGCEMITGDGIRAFASHKCLCEIVLTSVNKFNANDLEELVFGCKSLEFVRVDARLRSWIPVTEQGNIFRPNCWISWRL</sequence>